<feature type="transmembrane region" description="Helical" evidence="8">
    <location>
        <begin position="56"/>
        <end position="77"/>
    </location>
</feature>
<name>A0A1I5ZJ71_9PSEU</name>
<keyword evidence="6 8" id="KW-0472">Membrane</keyword>
<feature type="region of interest" description="Disordered" evidence="7">
    <location>
        <begin position="18"/>
        <end position="48"/>
    </location>
</feature>
<evidence type="ECO:0000256" key="8">
    <source>
        <dbReference type="SAM" id="Phobius"/>
    </source>
</evidence>
<comment type="similarity">
    <text evidence="2">Belongs to the MmpS family.</text>
</comment>
<protein>
    <submittedName>
        <fullName evidence="9">Membrane protein</fullName>
    </submittedName>
</protein>
<evidence type="ECO:0000256" key="6">
    <source>
        <dbReference type="ARBA" id="ARBA00023136"/>
    </source>
</evidence>
<keyword evidence="4 8" id="KW-0812">Transmembrane</keyword>
<dbReference type="EMBL" id="FOWC01000015">
    <property type="protein sequence ID" value="SFQ56529.1"/>
    <property type="molecule type" value="Genomic_DNA"/>
</dbReference>
<dbReference type="GO" id="GO:0005886">
    <property type="term" value="C:plasma membrane"/>
    <property type="evidence" value="ECO:0007669"/>
    <property type="project" value="UniProtKB-SubCell"/>
</dbReference>
<evidence type="ECO:0000256" key="2">
    <source>
        <dbReference type="ARBA" id="ARBA00007531"/>
    </source>
</evidence>
<evidence type="ECO:0000256" key="7">
    <source>
        <dbReference type="SAM" id="MobiDB-lite"/>
    </source>
</evidence>
<evidence type="ECO:0000313" key="10">
    <source>
        <dbReference type="Proteomes" id="UP000199137"/>
    </source>
</evidence>
<evidence type="ECO:0000256" key="1">
    <source>
        <dbReference type="ARBA" id="ARBA00004236"/>
    </source>
</evidence>
<evidence type="ECO:0000256" key="5">
    <source>
        <dbReference type="ARBA" id="ARBA00022989"/>
    </source>
</evidence>
<keyword evidence="3" id="KW-1003">Cell membrane</keyword>
<sequence>MGAIFAVWLTPCNGLAKNQTSHSREVRSRREDLSMGVPGATRPAAARGESGRLRPFGSVVVVVGVIAVAVTVAWYVMPKATPDRPAPAASVPSVPSVTVEPAIVREVTRTVVYELTGGDVAHNLTYVATGGDLEQQAEVRLPWSVTVRRKAPSEQPVFSSLVAQSAGALLCRIRVDGHVVAEKSVAGEGRQLSCSA</sequence>
<dbReference type="STRING" id="112413.SAMN05421854_115128"/>
<keyword evidence="5 8" id="KW-1133">Transmembrane helix</keyword>
<dbReference type="Pfam" id="PF05423">
    <property type="entry name" value="Mycobact_memb"/>
    <property type="match status" value="1"/>
</dbReference>
<accession>A0A1I5ZJ71</accession>
<evidence type="ECO:0000256" key="4">
    <source>
        <dbReference type="ARBA" id="ARBA00022692"/>
    </source>
</evidence>
<comment type="subcellular location">
    <subcellularLocation>
        <location evidence="1">Cell membrane</location>
    </subcellularLocation>
</comment>
<dbReference type="Proteomes" id="UP000199137">
    <property type="component" value="Unassembled WGS sequence"/>
</dbReference>
<evidence type="ECO:0000256" key="3">
    <source>
        <dbReference type="ARBA" id="ARBA00022475"/>
    </source>
</evidence>
<dbReference type="InterPro" id="IPR008693">
    <property type="entry name" value="MmpS"/>
</dbReference>
<dbReference type="Gene3D" id="2.60.40.2880">
    <property type="entry name" value="MmpS1-5, C-terminal soluble domain"/>
    <property type="match status" value="1"/>
</dbReference>
<dbReference type="InterPro" id="IPR038468">
    <property type="entry name" value="MmpS_C"/>
</dbReference>
<gene>
    <name evidence="9" type="ORF">SAMN05421854_115128</name>
</gene>
<evidence type="ECO:0000313" key="9">
    <source>
        <dbReference type="EMBL" id="SFQ56529.1"/>
    </source>
</evidence>
<organism evidence="9 10">
    <name type="scientific">Amycolatopsis rubida</name>
    <dbReference type="NCBI Taxonomy" id="112413"/>
    <lineage>
        <taxon>Bacteria</taxon>
        <taxon>Bacillati</taxon>
        <taxon>Actinomycetota</taxon>
        <taxon>Actinomycetes</taxon>
        <taxon>Pseudonocardiales</taxon>
        <taxon>Pseudonocardiaceae</taxon>
        <taxon>Amycolatopsis</taxon>
    </lineage>
</organism>
<dbReference type="AlphaFoldDB" id="A0A1I5ZJ71"/>
<feature type="compositionally biased region" description="Basic and acidic residues" evidence="7">
    <location>
        <begin position="22"/>
        <end position="33"/>
    </location>
</feature>
<reference evidence="9 10" key="1">
    <citation type="submission" date="2016-10" db="EMBL/GenBank/DDBJ databases">
        <authorList>
            <person name="de Groot N.N."/>
        </authorList>
    </citation>
    <scope>NUCLEOTIDE SEQUENCE [LARGE SCALE GENOMIC DNA]</scope>
    <source>
        <strain evidence="9 10">DSM 44637</strain>
    </source>
</reference>
<proteinExistence type="inferred from homology"/>